<evidence type="ECO:0000313" key="2">
    <source>
        <dbReference type="Proteomes" id="UP000005806"/>
    </source>
</evidence>
<accession>A0A831A197</accession>
<comment type="caution">
    <text evidence="1">The sequence shown here is derived from an EMBL/GenBank/DDBJ whole genome shotgun (WGS) entry which is preliminary data.</text>
</comment>
<gene>
    <name evidence="1" type="ORF">MICCA_720008</name>
</gene>
<protein>
    <submittedName>
        <fullName evidence="1">Uncharacterized protein</fullName>
    </submittedName>
</protein>
<name>A0A831A197_MICAE</name>
<dbReference type="Proteomes" id="UP000005806">
    <property type="component" value="Unassembled WGS sequence"/>
</dbReference>
<proteinExistence type="predicted"/>
<reference evidence="1 2" key="1">
    <citation type="submission" date="2012-04" db="EMBL/GenBank/DDBJ databases">
        <authorList>
            <person name="Genoscope - CEA"/>
        </authorList>
    </citation>
    <scope>NUCLEOTIDE SEQUENCE [LARGE SCALE GENOMIC DNA]</scope>
    <source>
        <strain evidence="1 2">9432</strain>
    </source>
</reference>
<dbReference type="EMBL" id="CAIH01000409">
    <property type="protein sequence ID" value="CCH95251.1"/>
    <property type="molecule type" value="Genomic_DNA"/>
</dbReference>
<organism evidence="1 2">
    <name type="scientific">Microcystis aeruginosa PCC 9432</name>
    <dbReference type="NCBI Taxonomy" id="1160280"/>
    <lineage>
        <taxon>Bacteria</taxon>
        <taxon>Bacillati</taxon>
        <taxon>Cyanobacteriota</taxon>
        <taxon>Cyanophyceae</taxon>
        <taxon>Oscillatoriophycideae</taxon>
        <taxon>Chroococcales</taxon>
        <taxon>Microcystaceae</taxon>
        <taxon>Microcystis</taxon>
    </lineage>
</organism>
<sequence length="67" mass="7990">MSYARYRIIKRETLIEKDIWRFLSIVFDLELTNQLNLLPDKDLVDLCPPIEPYQVTKNHPPLFSKNS</sequence>
<evidence type="ECO:0000313" key="1">
    <source>
        <dbReference type="EMBL" id="CCH95251.1"/>
    </source>
</evidence>
<dbReference type="AlphaFoldDB" id="A0A831A197"/>